<protein>
    <recommendedName>
        <fullName evidence="4">Head completion/stabilization protein</fullName>
    </recommendedName>
</protein>
<dbReference type="InterPro" id="IPR009225">
    <property type="entry name" value="Phage_head_completion_GpL"/>
</dbReference>
<reference evidence="2 3" key="1">
    <citation type="submission" date="2020-08" db="EMBL/GenBank/DDBJ databases">
        <title>Genomic Encyclopedia of Type Strains, Phase IV (KMG-V): Genome sequencing to study the core and pangenomes of soil and plant-associated prokaryotes.</title>
        <authorList>
            <person name="Whitman W."/>
        </authorList>
    </citation>
    <scope>NUCLEOTIDE SEQUENCE [LARGE SCALE GENOMIC DNA]</scope>
    <source>
        <strain evidence="2 3">34/80</strain>
    </source>
</reference>
<organism evidence="2 3">
    <name type="scientific">Variovorax guangxiensis</name>
    <dbReference type="NCBI Taxonomy" id="1775474"/>
    <lineage>
        <taxon>Bacteria</taxon>
        <taxon>Pseudomonadati</taxon>
        <taxon>Pseudomonadota</taxon>
        <taxon>Betaproteobacteria</taxon>
        <taxon>Burkholderiales</taxon>
        <taxon>Comamonadaceae</taxon>
        <taxon>Variovorax</taxon>
    </lineage>
</organism>
<dbReference type="RefSeq" id="WP_184642258.1">
    <property type="nucleotide sequence ID" value="NZ_JACIFZ010000012.1"/>
</dbReference>
<comment type="caution">
    <text evidence="2">The sequence shown here is derived from an EMBL/GenBank/DDBJ whole genome shotgun (WGS) entry which is preliminary data.</text>
</comment>
<dbReference type="AlphaFoldDB" id="A0A840FTP0"/>
<proteinExistence type="predicted"/>
<dbReference type="EMBL" id="JACIFZ010000012">
    <property type="protein sequence ID" value="MBB4225513.1"/>
    <property type="molecule type" value="Genomic_DNA"/>
</dbReference>
<feature type="region of interest" description="Disordered" evidence="1">
    <location>
        <begin position="1"/>
        <end position="21"/>
    </location>
</feature>
<name>A0A840FTP0_9BURK</name>
<feature type="region of interest" description="Disordered" evidence="1">
    <location>
        <begin position="123"/>
        <end position="143"/>
    </location>
</feature>
<dbReference type="Pfam" id="PF05926">
    <property type="entry name" value="Phage_GPL"/>
    <property type="match status" value="1"/>
</dbReference>
<evidence type="ECO:0000313" key="2">
    <source>
        <dbReference type="EMBL" id="MBB4225513.1"/>
    </source>
</evidence>
<evidence type="ECO:0000313" key="3">
    <source>
        <dbReference type="Proteomes" id="UP000524450"/>
    </source>
</evidence>
<evidence type="ECO:0008006" key="4">
    <source>
        <dbReference type="Google" id="ProtNLM"/>
    </source>
</evidence>
<gene>
    <name evidence="2" type="ORF">GGD71_006324</name>
</gene>
<sequence>MSLIAAAPPLVRTTPPSDPAPLGKVSAGAWWPEIDLATLRDAVRLDGTITPARLLTAVQEAVAATVAQLDAWAQIRKDEGHESLSAVPALTVDGESVNVQRFRRAVYCHAKANLIERYSDYDTTGRERRKDQDEAREDQAEHHRRDATWAVRDILGVSRLNVELI</sequence>
<evidence type="ECO:0000256" key="1">
    <source>
        <dbReference type="SAM" id="MobiDB-lite"/>
    </source>
</evidence>
<accession>A0A840FTP0</accession>
<dbReference type="Proteomes" id="UP000524450">
    <property type="component" value="Unassembled WGS sequence"/>
</dbReference>